<dbReference type="SUPFAM" id="SSF53098">
    <property type="entry name" value="Ribonuclease H-like"/>
    <property type="match status" value="1"/>
</dbReference>
<evidence type="ECO:0000313" key="3">
    <source>
        <dbReference type="EMBL" id="GBM95658.1"/>
    </source>
</evidence>
<accession>A0A4Y2K011</accession>
<evidence type="ECO:0000313" key="5">
    <source>
        <dbReference type="EMBL" id="GBM95692.1"/>
    </source>
</evidence>
<evidence type="ECO:0000313" key="6">
    <source>
        <dbReference type="Proteomes" id="UP000499080"/>
    </source>
</evidence>
<keyword evidence="6" id="KW-1185">Reference proteome</keyword>
<dbReference type="Pfam" id="PF00665">
    <property type="entry name" value="rve"/>
    <property type="match status" value="1"/>
</dbReference>
<dbReference type="OrthoDB" id="1936587at2759"/>
<dbReference type="PANTHER" id="PTHR38681">
    <property type="entry name" value="RETROVIRUS-RELATED POL POLYPROTEIN FROM TRANSPOSON 412-LIKE PROTEIN-RELATED"/>
    <property type="match status" value="1"/>
</dbReference>
<reference evidence="4 6" key="1">
    <citation type="journal article" date="2019" name="Sci. Rep.">
        <title>Orb-weaving spider Araneus ventricosus genome elucidates the spidroin gene catalogue.</title>
        <authorList>
            <person name="Kono N."/>
            <person name="Nakamura H."/>
            <person name="Ohtoshi R."/>
            <person name="Moran D.A.P."/>
            <person name="Shinohara A."/>
            <person name="Yoshida Y."/>
            <person name="Fujiwara M."/>
            <person name="Mori M."/>
            <person name="Tomita M."/>
            <person name="Arakawa K."/>
        </authorList>
    </citation>
    <scope>NUCLEOTIDE SEQUENCE [LARGE SCALE GENOMIC DNA]</scope>
</reference>
<dbReference type="Proteomes" id="UP000499080">
    <property type="component" value="Unassembled WGS sequence"/>
</dbReference>
<dbReference type="EMBL" id="BGPR01112641">
    <property type="protein sequence ID" value="GBM95692.1"/>
    <property type="molecule type" value="Genomic_DNA"/>
</dbReference>
<dbReference type="Gene3D" id="3.30.420.10">
    <property type="entry name" value="Ribonuclease H-like superfamily/Ribonuclease H"/>
    <property type="match status" value="1"/>
</dbReference>
<dbReference type="GO" id="GO:0003676">
    <property type="term" value="F:nucleic acid binding"/>
    <property type="evidence" value="ECO:0007669"/>
    <property type="project" value="InterPro"/>
</dbReference>
<feature type="compositionally biased region" description="Low complexity" evidence="1">
    <location>
        <begin position="218"/>
        <end position="232"/>
    </location>
</feature>
<sequence>MNNFEKGLHGILQTVHPLPKVSRHVKSPKGDFSLPPARFSHIHLDVVGPLPPSKDYRYCLTAVDRFTRWPEVFPMIDQTANTIAETFYSGWISRFGAPEVVTTDQGRNFESDLFHSFTKYLAQIFVYKELVNCSHVFVRRDAVRRPLQQPYDGLFQVLQRKAKDYKMQVKDKPIWISINRLKPVFGFKEHGASVSTRKSSASIPANKPSGSIPANEPSASSTASASLPASSSTYTTKFGRKVRFLQPVKYRPSDSGRTTVA</sequence>
<evidence type="ECO:0000313" key="4">
    <source>
        <dbReference type="EMBL" id="GBM95670.1"/>
    </source>
</evidence>
<dbReference type="InterPro" id="IPR036397">
    <property type="entry name" value="RNaseH_sf"/>
</dbReference>
<gene>
    <name evidence="4" type="ORF">AVEN_11773_1</name>
    <name evidence="5" type="ORF">AVEN_135679_1</name>
    <name evidence="3" type="ORF">AVEN_229892_1</name>
</gene>
<feature type="domain" description="Integrase catalytic" evidence="2">
    <location>
        <begin position="32"/>
        <end position="121"/>
    </location>
</feature>
<comment type="caution">
    <text evidence="4">The sequence shown here is derived from an EMBL/GenBank/DDBJ whole genome shotgun (WGS) entry which is preliminary data.</text>
</comment>
<dbReference type="PROSITE" id="PS50994">
    <property type="entry name" value="INTEGRASE"/>
    <property type="match status" value="1"/>
</dbReference>
<dbReference type="EMBL" id="BGPR01112628">
    <property type="protein sequence ID" value="GBM95658.1"/>
    <property type="molecule type" value="Genomic_DNA"/>
</dbReference>
<proteinExistence type="predicted"/>
<dbReference type="AlphaFoldDB" id="A0A4Y2K011"/>
<feature type="region of interest" description="Disordered" evidence="1">
    <location>
        <begin position="196"/>
        <end position="232"/>
    </location>
</feature>
<dbReference type="PANTHER" id="PTHR38681:SF1">
    <property type="entry name" value="RETROVIRUS-RELATED POL POLYPROTEIN FROM TRANSPOSON 412-LIKE PROTEIN"/>
    <property type="match status" value="1"/>
</dbReference>
<dbReference type="InterPro" id="IPR001584">
    <property type="entry name" value="Integrase_cat-core"/>
</dbReference>
<evidence type="ECO:0000256" key="1">
    <source>
        <dbReference type="SAM" id="MobiDB-lite"/>
    </source>
</evidence>
<name>A0A4Y2K011_ARAVE</name>
<dbReference type="InterPro" id="IPR012337">
    <property type="entry name" value="RNaseH-like_sf"/>
</dbReference>
<organism evidence="4 6">
    <name type="scientific">Araneus ventricosus</name>
    <name type="common">Orbweaver spider</name>
    <name type="synonym">Epeira ventricosa</name>
    <dbReference type="NCBI Taxonomy" id="182803"/>
    <lineage>
        <taxon>Eukaryota</taxon>
        <taxon>Metazoa</taxon>
        <taxon>Ecdysozoa</taxon>
        <taxon>Arthropoda</taxon>
        <taxon>Chelicerata</taxon>
        <taxon>Arachnida</taxon>
        <taxon>Araneae</taxon>
        <taxon>Araneomorphae</taxon>
        <taxon>Entelegynae</taxon>
        <taxon>Araneoidea</taxon>
        <taxon>Araneidae</taxon>
        <taxon>Araneus</taxon>
    </lineage>
</organism>
<protein>
    <recommendedName>
        <fullName evidence="2">Integrase catalytic domain-containing protein</fullName>
    </recommendedName>
</protein>
<dbReference type="EMBL" id="BGPR01112632">
    <property type="protein sequence ID" value="GBM95670.1"/>
    <property type="molecule type" value="Genomic_DNA"/>
</dbReference>
<evidence type="ECO:0000259" key="2">
    <source>
        <dbReference type="PROSITE" id="PS50994"/>
    </source>
</evidence>
<dbReference type="GO" id="GO:0015074">
    <property type="term" value="P:DNA integration"/>
    <property type="evidence" value="ECO:0007669"/>
    <property type="project" value="InterPro"/>
</dbReference>